<evidence type="ECO:0000256" key="1">
    <source>
        <dbReference type="SAM" id="Phobius"/>
    </source>
</evidence>
<dbReference type="InterPro" id="IPR021737">
    <property type="entry name" value="Phage_phiKZ_Orf197"/>
</dbReference>
<gene>
    <name evidence="2" type="ORF">ME3_302</name>
</gene>
<reference evidence="3" key="1">
    <citation type="submission" date="2016-03" db="EMBL/GenBank/DDBJ databases">
        <title>Characterization of Acinetobacter baumannii phage vB_AbaM_ME3.</title>
        <authorList>
            <person name="Buttimer C.T.H."/>
            <person name="Elbreki M."/>
            <person name="Coffey A."/>
        </authorList>
    </citation>
    <scope>NUCLEOTIDE SEQUENCE [LARGE SCALE GENOMIC DNA]</scope>
</reference>
<keyword evidence="1" id="KW-1133">Transmembrane helix</keyword>
<dbReference type="OrthoDB" id="17565at10239"/>
<organism evidence="2 3">
    <name type="scientific">Acinetobacter phage vB_AbaM_ME3</name>
    <dbReference type="NCBI Taxonomy" id="1837876"/>
    <lineage>
        <taxon>Viruses</taxon>
        <taxon>Duplodnaviria</taxon>
        <taxon>Heunggongvirae</taxon>
        <taxon>Uroviricota</taxon>
        <taxon>Caudoviricetes</taxon>
        <taxon>Metrivirus</taxon>
        <taxon>Metrivirus ME3</taxon>
    </lineage>
</organism>
<dbReference type="EMBL" id="KU935715">
    <property type="protein sequence ID" value="AND75463.1"/>
    <property type="molecule type" value="Genomic_DNA"/>
</dbReference>
<evidence type="ECO:0000313" key="3">
    <source>
        <dbReference type="Proteomes" id="UP000225947"/>
    </source>
</evidence>
<proteinExistence type="predicted"/>
<accession>A0A172Q0Z3</accession>
<feature type="transmembrane region" description="Helical" evidence="1">
    <location>
        <begin position="37"/>
        <end position="54"/>
    </location>
</feature>
<dbReference type="Pfam" id="PF11750">
    <property type="entry name" value="DUF3307"/>
    <property type="match status" value="1"/>
</dbReference>
<feature type="transmembrane region" description="Helical" evidence="1">
    <location>
        <begin position="6"/>
        <end position="25"/>
    </location>
</feature>
<dbReference type="Proteomes" id="UP000225947">
    <property type="component" value="Segment"/>
</dbReference>
<keyword evidence="3" id="KW-1185">Reference proteome</keyword>
<keyword evidence="1" id="KW-0472">Membrane</keyword>
<name>A0A172Q0Z3_9CAUD</name>
<protein>
    <submittedName>
        <fullName evidence="2">Putative membrane protein</fullName>
    </submittedName>
</protein>
<keyword evidence="1" id="KW-0812">Transmembrane</keyword>
<evidence type="ECO:0000313" key="2">
    <source>
        <dbReference type="EMBL" id="AND75463.1"/>
    </source>
</evidence>
<sequence length="130" mass="14837">MLHLSHVLIIVWLHYIADFVCQTDWMARNKSKDNKPLVFHCWVYGLIFTLPSLFIFKNLIVTFLFCAVNGYLHFGIDYVTSRVASKKYAAGKLGSPTVPNFGFFSIIGLDQTLHYTCLLITYGIAINLQI</sequence>